<evidence type="ECO:0000313" key="2">
    <source>
        <dbReference type="EMBL" id="MEB3032562.1"/>
    </source>
</evidence>
<dbReference type="InterPro" id="IPR010985">
    <property type="entry name" value="Ribbon_hlx_hlx"/>
</dbReference>
<evidence type="ECO:0000259" key="1">
    <source>
        <dbReference type="Pfam" id="PF01402"/>
    </source>
</evidence>
<dbReference type="Proteomes" id="UP001298593">
    <property type="component" value="Unassembled WGS sequence"/>
</dbReference>
<gene>
    <name evidence="2" type="ORF">KV113_13455</name>
</gene>
<organism evidence="2 3">
    <name type="scientific">[Mycobacterium] nativiensis</name>
    <dbReference type="NCBI Taxonomy" id="2855503"/>
    <lineage>
        <taxon>Bacteria</taxon>
        <taxon>Bacillati</taxon>
        <taxon>Actinomycetota</taxon>
        <taxon>Actinomycetes</taxon>
        <taxon>Mycobacteriales</taxon>
        <taxon>Mycobacteriaceae</taxon>
        <taxon>Mycolicibacter</taxon>
    </lineage>
</organism>
<proteinExistence type="predicted"/>
<accession>A0ABU5XXS4</accession>
<dbReference type="EMBL" id="JAYJJU010000011">
    <property type="protein sequence ID" value="MEB3032562.1"/>
    <property type="molecule type" value="Genomic_DNA"/>
</dbReference>
<dbReference type="RefSeq" id="WP_224976851.1">
    <property type="nucleotide sequence ID" value="NZ_JAYJJU010000011.1"/>
</dbReference>
<dbReference type="Pfam" id="PF01402">
    <property type="entry name" value="RHH_1"/>
    <property type="match status" value="1"/>
</dbReference>
<sequence>MDKTTVYLPQDLKAAVKQAAQRRGTSEAEVIRESIRTSVGDVRPAPRGGLFAGSEPIARRVDELLDGFGER</sequence>
<reference evidence="2 3" key="1">
    <citation type="submission" date="2023-12" db="EMBL/GenBank/DDBJ databases">
        <title>Description of new species of Mycobacterium terrae complex isolated from sewage at the Sao Paulo Zoological Park Foundation in Brazil.</title>
        <authorList>
            <person name="Romagnoli C.L."/>
            <person name="Conceicao E.C."/>
            <person name="Machado E."/>
            <person name="Barreto L.B.P.F."/>
            <person name="Sharma A."/>
            <person name="Silva N.M."/>
            <person name="Marques L.E."/>
            <person name="Juliana M.A."/>
            <person name="Lourenco M.C.S."/>
            <person name="Digiampietri L.A."/>
            <person name="Suffys P.N."/>
            <person name="Viana-Niero C."/>
        </authorList>
    </citation>
    <scope>NUCLEOTIDE SEQUENCE [LARGE SCALE GENOMIC DNA]</scope>
    <source>
        <strain evidence="2 3">MYC340</strain>
    </source>
</reference>
<name>A0ABU5XXS4_9MYCO</name>
<comment type="caution">
    <text evidence="2">The sequence shown here is derived from an EMBL/GenBank/DDBJ whole genome shotgun (WGS) entry which is preliminary data.</text>
</comment>
<dbReference type="SUPFAM" id="SSF47598">
    <property type="entry name" value="Ribbon-helix-helix"/>
    <property type="match status" value="1"/>
</dbReference>
<keyword evidence="3" id="KW-1185">Reference proteome</keyword>
<feature type="domain" description="Ribbon-helix-helix protein CopG" evidence="1">
    <location>
        <begin position="4"/>
        <end position="37"/>
    </location>
</feature>
<dbReference type="InterPro" id="IPR002145">
    <property type="entry name" value="CopG"/>
</dbReference>
<protein>
    <submittedName>
        <fullName evidence="2">CopG family transcriptional regulator</fullName>
    </submittedName>
</protein>
<dbReference type="CDD" id="cd21631">
    <property type="entry name" value="RHH_CopG_NikR-like"/>
    <property type="match status" value="1"/>
</dbReference>
<evidence type="ECO:0000313" key="3">
    <source>
        <dbReference type="Proteomes" id="UP001298593"/>
    </source>
</evidence>